<evidence type="ECO:0000313" key="4">
    <source>
        <dbReference type="Proteomes" id="UP000261520"/>
    </source>
</evidence>
<dbReference type="InterPro" id="IPR036084">
    <property type="entry name" value="Ser_inhib-like_sf"/>
</dbReference>
<dbReference type="GO" id="GO:0005615">
    <property type="term" value="C:extracellular space"/>
    <property type="evidence" value="ECO:0007669"/>
    <property type="project" value="TreeGrafter"/>
</dbReference>
<dbReference type="InterPro" id="IPR050780">
    <property type="entry name" value="Mucin_vWF_Thrombospondin_sf"/>
</dbReference>
<dbReference type="AlphaFoldDB" id="A0A3B4A1C7"/>
<dbReference type="Proteomes" id="UP000261520">
    <property type="component" value="Unplaced"/>
</dbReference>
<dbReference type="Ensembl" id="ENSPMGT00000010989.1">
    <property type="protein sequence ID" value="ENSPMGP00000010296.1"/>
    <property type="gene ID" value="ENSPMGG00000008534.1"/>
</dbReference>
<dbReference type="PANTHER" id="PTHR11339:SF374">
    <property type="entry name" value="ZONADHESIN"/>
    <property type="match status" value="1"/>
</dbReference>
<evidence type="ECO:0000256" key="1">
    <source>
        <dbReference type="ARBA" id="ARBA00023157"/>
    </source>
</evidence>
<dbReference type="PANTHER" id="PTHR11339">
    <property type="entry name" value="EXTRACELLULAR MATRIX GLYCOPROTEIN RELATED"/>
    <property type="match status" value="1"/>
</dbReference>
<accession>A0A3B4A1C7</accession>
<dbReference type="CDD" id="cd19941">
    <property type="entry name" value="TIL"/>
    <property type="match status" value="1"/>
</dbReference>
<dbReference type="GO" id="GO:0031012">
    <property type="term" value="C:extracellular matrix"/>
    <property type="evidence" value="ECO:0007669"/>
    <property type="project" value="TreeGrafter"/>
</dbReference>
<dbReference type="Gene3D" id="2.10.25.10">
    <property type="entry name" value="Laminin"/>
    <property type="match status" value="1"/>
</dbReference>
<dbReference type="FunFam" id="2.10.25.10:FF:000055">
    <property type="entry name" value="alpha-tectorin isoform X1"/>
    <property type="match status" value="1"/>
</dbReference>
<name>A0A3B4A1C7_9GOBI</name>
<organism evidence="3 4">
    <name type="scientific">Periophthalmus magnuspinnatus</name>
    <dbReference type="NCBI Taxonomy" id="409849"/>
    <lineage>
        <taxon>Eukaryota</taxon>
        <taxon>Metazoa</taxon>
        <taxon>Chordata</taxon>
        <taxon>Craniata</taxon>
        <taxon>Vertebrata</taxon>
        <taxon>Euteleostomi</taxon>
        <taxon>Actinopterygii</taxon>
        <taxon>Neopterygii</taxon>
        <taxon>Teleostei</taxon>
        <taxon>Neoteleostei</taxon>
        <taxon>Acanthomorphata</taxon>
        <taxon>Gobiaria</taxon>
        <taxon>Gobiiformes</taxon>
        <taxon>Gobioidei</taxon>
        <taxon>Gobiidae</taxon>
        <taxon>Oxudercinae</taxon>
        <taxon>Periophthalmus</taxon>
    </lineage>
</organism>
<dbReference type="Pfam" id="PF01826">
    <property type="entry name" value="TIL"/>
    <property type="match status" value="1"/>
</dbReference>
<evidence type="ECO:0000259" key="2">
    <source>
        <dbReference type="Pfam" id="PF01826"/>
    </source>
</evidence>
<dbReference type="InterPro" id="IPR002919">
    <property type="entry name" value="TIL_dom"/>
</dbReference>
<reference evidence="3" key="2">
    <citation type="submission" date="2025-09" db="UniProtKB">
        <authorList>
            <consortium name="Ensembl"/>
        </authorList>
    </citation>
    <scope>IDENTIFICATION</scope>
</reference>
<feature type="domain" description="TIL" evidence="2">
    <location>
        <begin position="21"/>
        <end position="76"/>
    </location>
</feature>
<evidence type="ECO:0000313" key="3">
    <source>
        <dbReference type="Ensembl" id="ENSPMGP00000010296.1"/>
    </source>
</evidence>
<reference evidence="3" key="1">
    <citation type="submission" date="2025-08" db="UniProtKB">
        <authorList>
            <consortium name="Ensembl"/>
        </authorList>
    </citation>
    <scope>IDENTIFICATION</scope>
</reference>
<sequence>PPSVTVITHMGIEVPQENSGCPPGSDYSHCTSACAQPSCQEPAGPGGPCHLPCVEGCVCAPGLVLSGDKCVPLSECVIPLR</sequence>
<keyword evidence="4" id="KW-1185">Reference proteome</keyword>
<dbReference type="STRING" id="409849.ENSPMGP00000010296"/>
<keyword evidence="1" id="KW-1015">Disulfide bond</keyword>
<protein>
    <recommendedName>
        <fullName evidence="2">TIL domain-containing protein</fullName>
    </recommendedName>
</protein>
<proteinExistence type="predicted"/>
<dbReference type="SUPFAM" id="SSF57567">
    <property type="entry name" value="Serine protease inhibitors"/>
    <property type="match status" value="1"/>
</dbReference>